<accession>L5JN16</accession>
<evidence type="ECO:0000256" key="9">
    <source>
        <dbReference type="ARBA" id="ARBA00023136"/>
    </source>
</evidence>
<protein>
    <recommendedName>
        <fullName evidence="12">Mitochondrial import inner membrane translocase subunit TIM14</fullName>
    </recommendedName>
    <alternativeName>
        <fullName evidence="13">DnaJ homolog subfamily C member 19</fullName>
    </alternativeName>
</protein>
<evidence type="ECO:0000313" key="17">
    <source>
        <dbReference type="EMBL" id="ELK00740.1"/>
    </source>
</evidence>
<dbReference type="Proteomes" id="UP000010552">
    <property type="component" value="Unassembled WGS sequence"/>
</dbReference>
<evidence type="ECO:0000256" key="6">
    <source>
        <dbReference type="ARBA" id="ARBA00022989"/>
    </source>
</evidence>
<evidence type="ECO:0000256" key="15">
    <source>
        <dbReference type="ARBA" id="ARBA00046374"/>
    </source>
</evidence>
<dbReference type="PANTHER" id="PTHR12763:SF56">
    <property type="entry name" value="MITOCHONDRIAL IMPORT INNER MEMBRANE TRANSLOCASE SUBUNIT TIM14"/>
    <property type="match status" value="1"/>
</dbReference>
<evidence type="ECO:0000256" key="8">
    <source>
        <dbReference type="ARBA" id="ARBA00023128"/>
    </source>
</evidence>
<keyword evidence="9" id="KW-0472">Membrane</keyword>
<evidence type="ECO:0000256" key="13">
    <source>
        <dbReference type="ARBA" id="ARBA00041828"/>
    </source>
</evidence>
<evidence type="ECO:0000256" key="12">
    <source>
        <dbReference type="ARBA" id="ARBA00040828"/>
    </source>
</evidence>
<dbReference type="GO" id="GO:0001671">
    <property type="term" value="F:ATPase activator activity"/>
    <property type="evidence" value="ECO:0007669"/>
    <property type="project" value="TreeGrafter"/>
</dbReference>
<dbReference type="eggNOG" id="KOG0723">
    <property type="taxonomic scope" value="Eukaryota"/>
</dbReference>
<keyword evidence="3" id="KW-0812">Transmembrane</keyword>
<dbReference type="PANTHER" id="PTHR12763">
    <property type="match status" value="1"/>
</dbReference>
<feature type="region of interest" description="Disordered" evidence="16">
    <location>
        <begin position="1"/>
        <end position="24"/>
    </location>
</feature>
<dbReference type="FunFam" id="1.10.287.110:FF:000001">
    <property type="entry name" value="Import inner membrane translocase subunit tim14"/>
    <property type="match status" value="1"/>
</dbReference>
<evidence type="ECO:0000256" key="11">
    <source>
        <dbReference type="ARBA" id="ARBA00038105"/>
    </source>
</evidence>
<keyword evidence="2" id="KW-0813">Transport</keyword>
<dbReference type="Gene3D" id="1.10.287.110">
    <property type="entry name" value="DnaJ domain"/>
    <property type="match status" value="1"/>
</dbReference>
<evidence type="ECO:0000256" key="16">
    <source>
        <dbReference type="SAM" id="MobiDB-lite"/>
    </source>
</evidence>
<name>L5JN16_PTEAL</name>
<gene>
    <name evidence="17" type="ORF">PAL_GLEAN10018164</name>
</gene>
<reference evidence="18" key="1">
    <citation type="journal article" date="2013" name="Science">
        <title>Comparative analysis of bat genomes provides insight into the evolution of flight and immunity.</title>
        <authorList>
            <person name="Zhang G."/>
            <person name="Cowled C."/>
            <person name="Shi Z."/>
            <person name="Huang Z."/>
            <person name="Bishop-Lilly K.A."/>
            <person name="Fang X."/>
            <person name="Wynne J.W."/>
            <person name="Xiong Z."/>
            <person name="Baker M.L."/>
            <person name="Zhao W."/>
            <person name="Tachedjian M."/>
            <person name="Zhu Y."/>
            <person name="Zhou P."/>
            <person name="Jiang X."/>
            <person name="Ng J."/>
            <person name="Yang L."/>
            <person name="Wu L."/>
            <person name="Xiao J."/>
            <person name="Feng Y."/>
            <person name="Chen Y."/>
            <person name="Sun X."/>
            <person name="Zhang Y."/>
            <person name="Marsh G.A."/>
            <person name="Crameri G."/>
            <person name="Broder C.C."/>
            <person name="Frey K.G."/>
            <person name="Wang L.F."/>
            <person name="Wang J."/>
        </authorList>
    </citation>
    <scope>NUCLEOTIDE SEQUENCE [LARGE SCALE GENOMIC DNA]</scope>
</reference>
<evidence type="ECO:0000256" key="2">
    <source>
        <dbReference type="ARBA" id="ARBA00022448"/>
    </source>
</evidence>
<evidence type="ECO:0000256" key="4">
    <source>
        <dbReference type="ARBA" id="ARBA00022792"/>
    </source>
</evidence>
<dbReference type="InterPro" id="IPR001623">
    <property type="entry name" value="DnaJ_domain"/>
</dbReference>
<evidence type="ECO:0000256" key="14">
    <source>
        <dbReference type="ARBA" id="ARBA00045655"/>
    </source>
</evidence>
<dbReference type="EMBL" id="KB031155">
    <property type="protein sequence ID" value="ELK00740.1"/>
    <property type="molecule type" value="Genomic_DNA"/>
</dbReference>
<dbReference type="GO" id="GO:0030150">
    <property type="term" value="P:protein import into mitochondrial matrix"/>
    <property type="evidence" value="ECO:0007669"/>
    <property type="project" value="TreeGrafter"/>
</dbReference>
<evidence type="ECO:0000256" key="10">
    <source>
        <dbReference type="ARBA" id="ARBA00023186"/>
    </source>
</evidence>
<comment type="subunit">
    <text evidence="15">Interacts with PHB2; the interaction associates DNAJC19 with the prohibitin complex. Interacts with TIMM16/PAM16. May be a component of the PAM complex at least composed of a mitochondrial HSP70 protein, GRPEL1 or GRPEL2, TIMM44, TIMM16/PAM16 and TIMM14/DNAJC19.</text>
</comment>
<dbReference type="InParanoid" id="L5JN16"/>
<dbReference type="GO" id="GO:0001405">
    <property type="term" value="C:PAM complex, Tim23 associated import motor"/>
    <property type="evidence" value="ECO:0007669"/>
    <property type="project" value="TreeGrafter"/>
</dbReference>
<dbReference type="InterPro" id="IPR036869">
    <property type="entry name" value="J_dom_sf"/>
</dbReference>
<sequence length="62" mass="6706">MNPVLGGIRGAEPESCPTANKGKIRDAHRRIMLLNHPDKGGSPYIAAKINEAKDLLEGQARK</sequence>
<keyword evidence="10" id="KW-0143">Chaperone</keyword>
<keyword evidence="4" id="KW-0999">Mitochondrion inner membrane</keyword>
<keyword evidence="18" id="KW-1185">Reference proteome</keyword>
<keyword evidence="8" id="KW-0496">Mitochondrion</keyword>
<keyword evidence="6" id="KW-1133">Transmembrane helix</keyword>
<keyword evidence="7" id="KW-0811">Translocation</keyword>
<organism evidence="17 18">
    <name type="scientific">Pteropus alecto</name>
    <name type="common">Black flying fox</name>
    <dbReference type="NCBI Taxonomy" id="9402"/>
    <lineage>
        <taxon>Eukaryota</taxon>
        <taxon>Metazoa</taxon>
        <taxon>Chordata</taxon>
        <taxon>Craniata</taxon>
        <taxon>Vertebrata</taxon>
        <taxon>Euteleostomi</taxon>
        <taxon>Mammalia</taxon>
        <taxon>Eutheria</taxon>
        <taxon>Laurasiatheria</taxon>
        <taxon>Chiroptera</taxon>
        <taxon>Yinpterochiroptera</taxon>
        <taxon>Pteropodoidea</taxon>
        <taxon>Pteropodidae</taxon>
        <taxon>Pteropodinae</taxon>
        <taxon>Pteropus</taxon>
    </lineage>
</organism>
<dbReference type="SUPFAM" id="SSF46565">
    <property type="entry name" value="Chaperone J-domain"/>
    <property type="match status" value="1"/>
</dbReference>
<comment type="subcellular location">
    <subcellularLocation>
        <location evidence="1">Mitochondrion inner membrane</location>
        <topology evidence="1">Single-pass membrane protein</topology>
        <orientation evidence="1">Matrix side</orientation>
    </subcellularLocation>
</comment>
<dbReference type="CDD" id="cd06257">
    <property type="entry name" value="DnaJ"/>
    <property type="match status" value="1"/>
</dbReference>
<dbReference type="AlphaFoldDB" id="L5JN16"/>
<evidence type="ECO:0000256" key="5">
    <source>
        <dbReference type="ARBA" id="ARBA00022927"/>
    </source>
</evidence>
<evidence type="ECO:0000256" key="1">
    <source>
        <dbReference type="ARBA" id="ARBA00004298"/>
    </source>
</evidence>
<evidence type="ECO:0000313" key="18">
    <source>
        <dbReference type="Proteomes" id="UP000010552"/>
    </source>
</evidence>
<comment type="function">
    <text evidence="14">Mitochondrial co-chaperone which forms a complex with prohibitins to regulate cardiolipin remodeling. May be a component of the PAM complex, a complex required for the translocation of transit peptide-containing proteins from the inner membrane into the mitochondrial matrix in an ATP-dependent manner. May act as a co-chaperone that stimulate the ATP-dependent activity.</text>
</comment>
<comment type="similarity">
    <text evidence="11">Belongs to the TIM14 family.</text>
</comment>
<evidence type="ECO:0000256" key="3">
    <source>
        <dbReference type="ARBA" id="ARBA00022692"/>
    </source>
</evidence>
<evidence type="ECO:0000256" key="7">
    <source>
        <dbReference type="ARBA" id="ARBA00023010"/>
    </source>
</evidence>
<proteinExistence type="inferred from homology"/>
<keyword evidence="5" id="KW-0653">Protein transport</keyword>
<dbReference type="STRING" id="9402.L5JN16"/>